<comment type="caution">
    <text evidence="5">The sequence shown here is derived from an EMBL/GenBank/DDBJ whole genome shotgun (WGS) entry which is preliminary data.</text>
</comment>
<evidence type="ECO:0000259" key="4">
    <source>
        <dbReference type="Pfam" id="PF00419"/>
    </source>
</evidence>
<comment type="subcellular location">
    <subcellularLocation>
        <location evidence="1">Fimbrium</location>
    </subcellularLocation>
</comment>
<evidence type="ECO:0000313" key="5">
    <source>
        <dbReference type="EMBL" id="OAT26501.1"/>
    </source>
</evidence>
<evidence type="ECO:0000256" key="3">
    <source>
        <dbReference type="ARBA" id="ARBA00023263"/>
    </source>
</evidence>
<dbReference type="Proteomes" id="UP000094023">
    <property type="component" value="Unassembled WGS sequence"/>
</dbReference>
<accession>A0A198FQT3</accession>
<dbReference type="STRING" id="1354337.M983_2115"/>
<dbReference type="Pfam" id="PF00419">
    <property type="entry name" value="Fimbrial"/>
    <property type="match status" value="1"/>
</dbReference>
<dbReference type="PANTHER" id="PTHR33420">
    <property type="entry name" value="FIMBRIAL SUBUNIT ELFA-RELATED"/>
    <property type="match status" value="1"/>
</dbReference>
<reference evidence="5 6" key="1">
    <citation type="submission" date="2016-04" db="EMBL/GenBank/DDBJ databases">
        <title>ATOL: Assembling a taxonomically balanced genome-scale reconstruction of the evolutionary history of the Enterobacteriaceae.</title>
        <authorList>
            <person name="Plunkett G.III."/>
            <person name="Neeno-Eckwall E.C."/>
            <person name="Glasner J.D."/>
            <person name="Perna N.T."/>
        </authorList>
    </citation>
    <scope>NUCLEOTIDE SEQUENCE [LARGE SCALE GENOMIC DNA]</scope>
    <source>
        <strain evidence="5 6">ATCC 19692</strain>
    </source>
</reference>
<feature type="domain" description="Fimbrial-type adhesion" evidence="4">
    <location>
        <begin position="34"/>
        <end position="142"/>
    </location>
</feature>
<dbReference type="EMBL" id="LXEN01000099">
    <property type="protein sequence ID" value="OAT26501.1"/>
    <property type="molecule type" value="Genomic_DNA"/>
</dbReference>
<dbReference type="AlphaFoldDB" id="A0A198FQT3"/>
<dbReference type="SUPFAM" id="SSF49401">
    <property type="entry name" value="Bacterial adhesins"/>
    <property type="match status" value="1"/>
</dbReference>
<evidence type="ECO:0000256" key="1">
    <source>
        <dbReference type="ARBA" id="ARBA00004561"/>
    </source>
</evidence>
<proteinExistence type="inferred from homology"/>
<dbReference type="Gene3D" id="2.60.40.1090">
    <property type="entry name" value="Fimbrial-type adhesion domain"/>
    <property type="match status" value="1"/>
</dbReference>
<comment type="similarity">
    <text evidence="2">Belongs to the fimbrial protein family.</text>
</comment>
<organism evidence="5 6">
    <name type="scientific">Proteus myxofaciens ATCC 19692</name>
    <dbReference type="NCBI Taxonomy" id="1354337"/>
    <lineage>
        <taxon>Bacteria</taxon>
        <taxon>Pseudomonadati</taxon>
        <taxon>Pseudomonadota</taxon>
        <taxon>Gammaproteobacteria</taxon>
        <taxon>Enterobacterales</taxon>
        <taxon>Morganellaceae</taxon>
        <taxon>Proteus</taxon>
    </lineage>
</organism>
<sequence length="177" mass="19920">MERINKKYFLKIVLILILFYSEQCVPANKQNLTFYVSLSKGLCDIKLSENNIDFGDIPINDIEQNNVEAKNLNILISNCTADLNSDDAAPKITVSGSTISNSKSIFNSKYTSTVGFIFKNKGSSSIIENNADVWNYDKNNNSLSIDLDLSLKCLDDNCQSVKEGKIYSNVKFSFFYF</sequence>
<dbReference type="InterPro" id="IPR036937">
    <property type="entry name" value="Adhesion_dom_fimbrial_sf"/>
</dbReference>
<evidence type="ECO:0000313" key="6">
    <source>
        <dbReference type="Proteomes" id="UP000094023"/>
    </source>
</evidence>
<dbReference type="PATRIC" id="fig|1354337.4.peg.2166"/>
<dbReference type="InterPro" id="IPR008966">
    <property type="entry name" value="Adhesion_dom_sf"/>
</dbReference>
<evidence type="ECO:0000256" key="2">
    <source>
        <dbReference type="ARBA" id="ARBA00006671"/>
    </source>
</evidence>
<name>A0A198FQT3_9GAMM</name>
<keyword evidence="6" id="KW-1185">Reference proteome</keyword>
<gene>
    <name evidence="5" type="ORF">M983_2115</name>
</gene>
<dbReference type="RefSeq" id="WP_066750203.1">
    <property type="nucleotide sequence ID" value="NZ_LXEN01000099.1"/>
</dbReference>
<keyword evidence="3" id="KW-0281">Fimbrium</keyword>
<dbReference type="GO" id="GO:0043709">
    <property type="term" value="P:cell adhesion involved in single-species biofilm formation"/>
    <property type="evidence" value="ECO:0007669"/>
    <property type="project" value="TreeGrafter"/>
</dbReference>
<dbReference type="InterPro" id="IPR050263">
    <property type="entry name" value="Bact_Fimbrial_Adh_Pro"/>
</dbReference>
<dbReference type="GO" id="GO:0009289">
    <property type="term" value="C:pilus"/>
    <property type="evidence" value="ECO:0007669"/>
    <property type="project" value="UniProtKB-SubCell"/>
</dbReference>
<dbReference type="PANTHER" id="PTHR33420:SF14">
    <property type="entry name" value="TYPE 1 FIMBRIN D-MANNOSE SPECIFIC ADHESIN"/>
    <property type="match status" value="1"/>
</dbReference>
<dbReference type="InterPro" id="IPR000259">
    <property type="entry name" value="Adhesion_dom_fimbrial"/>
</dbReference>
<protein>
    <recommendedName>
        <fullName evidence="4">Fimbrial-type adhesion domain-containing protein</fullName>
    </recommendedName>
</protein>